<dbReference type="EMBL" id="OM869590">
    <property type="protein sequence ID" value="UPW41401.1"/>
    <property type="molecule type" value="Genomic_DNA"/>
</dbReference>
<proteinExistence type="predicted"/>
<sequence>MKRYNASVGSSFCRFGLKNPHRLNRISGYRGGTRL</sequence>
<reference evidence="1" key="1">
    <citation type="submission" date="2022-02" db="EMBL/GenBank/DDBJ databases">
        <title>Towards deciphering the DNA virus diversity associated with rodent species in the families Cricetidae and Heteromyidae.</title>
        <authorList>
            <person name="Lund M."/>
            <person name="Larsen B.B."/>
            <person name="Gryseels S."/>
            <person name="Kraberger S."/>
            <person name="Rowsey D.M."/>
            <person name="Steger L."/>
            <person name="Yule K.M."/>
            <person name="Upham N.S."/>
            <person name="Worobey M."/>
            <person name="Van Doorslaer K."/>
            <person name="Varsani A."/>
        </authorList>
    </citation>
    <scope>NUCLEOTIDE SEQUENCE</scope>
    <source>
        <strain evidence="1">UA06Rod_16</strain>
    </source>
</reference>
<accession>A0A976N1L8</accession>
<evidence type="ECO:0000313" key="1">
    <source>
        <dbReference type="EMBL" id="UPW41401.1"/>
    </source>
</evidence>
<name>A0A976N1L8_9VIRU</name>
<protein>
    <submittedName>
        <fullName evidence="1">Uncharacterized protein</fullName>
    </submittedName>
</protein>
<organism evidence="1">
    <name type="scientific">Dipodfec virus UA06Rod_16</name>
    <dbReference type="NCBI Taxonomy" id="2929317"/>
    <lineage>
        <taxon>Viruses</taxon>
        <taxon>Monodnaviria</taxon>
        <taxon>Sangervirae</taxon>
        <taxon>Phixviricota</taxon>
        <taxon>Malgrandaviricetes</taxon>
        <taxon>Petitvirales</taxon>
        <taxon>Microviridae</taxon>
    </lineage>
</organism>